<evidence type="ECO:0000313" key="2">
    <source>
        <dbReference type="Proteomes" id="UP001054889"/>
    </source>
</evidence>
<accession>A0AAV5CTG6</accession>
<comment type="caution">
    <text evidence="1">The sequence shown here is derived from an EMBL/GenBank/DDBJ whole genome shotgun (WGS) entry which is preliminary data.</text>
</comment>
<gene>
    <name evidence="1" type="primary">ga18618</name>
    <name evidence="1" type="ORF">PR202_ga18618</name>
</gene>
<protein>
    <submittedName>
        <fullName evidence="1">Uncharacterized protein</fullName>
    </submittedName>
</protein>
<proteinExistence type="predicted"/>
<name>A0AAV5CTG6_ELECO</name>
<organism evidence="1 2">
    <name type="scientific">Eleusine coracana subsp. coracana</name>
    <dbReference type="NCBI Taxonomy" id="191504"/>
    <lineage>
        <taxon>Eukaryota</taxon>
        <taxon>Viridiplantae</taxon>
        <taxon>Streptophyta</taxon>
        <taxon>Embryophyta</taxon>
        <taxon>Tracheophyta</taxon>
        <taxon>Spermatophyta</taxon>
        <taxon>Magnoliopsida</taxon>
        <taxon>Liliopsida</taxon>
        <taxon>Poales</taxon>
        <taxon>Poaceae</taxon>
        <taxon>PACMAD clade</taxon>
        <taxon>Chloridoideae</taxon>
        <taxon>Cynodonteae</taxon>
        <taxon>Eleusininae</taxon>
        <taxon>Eleusine</taxon>
    </lineage>
</organism>
<reference evidence="1" key="2">
    <citation type="submission" date="2021-12" db="EMBL/GenBank/DDBJ databases">
        <title>Resequencing data analysis of finger millet.</title>
        <authorList>
            <person name="Hatakeyama M."/>
            <person name="Aluri S."/>
            <person name="Balachadran M.T."/>
            <person name="Sivarajan S.R."/>
            <person name="Poveda L."/>
            <person name="Shimizu-Inatsugi R."/>
            <person name="Schlapbach R."/>
            <person name="Sreeman S.M."/>
            <person name="Shimizu K.K."/>
        </authorList>
    </citation>
    <scope>NUCLEOTIDE SEQUENCE</scope>
</reference>
<dbReference type="AlphaFoldDB" id="A0AAV5CTG6"/>
<evidence type="ECO:0000313" key="1">
    <source>
        <dbReference type="EMBL" id="GJN01356.1"/>
    </source>
</evidence>
<dbReference type="Proteomes" id="UP001054889">
    <property type="component" value="Unassembled WGS sequence"/>
</dbReference>
<sequence length="68" mass="7035">MLGFGVRWGLGSPGYCPGKASIGSSSGAGNARLPLELSCTAPEVDFPLAFVLEFVGFAELLACWKSVV</sequence>
<keyword evidence="2" id="KW-1185">Reference proteome</keyword>
<reference evidence="1" key="1">
    <citation type="journal article" date="2018" name="DNA Res.">
        <title>Multiple hybrid de novo genome assembly of finger millet, an orphan allotetraploid crop.</title>
        <authorList>
            <person name="Hatakeyama M."/>
            <person name="Aluri S."/>
            <person name="Balachadran M.T."/>
            <person name="Sivarajan S.R."/>
            <person name="Patrignani A."/>
            <person name="Gruter S."/>
            <person name="Poveda L."/>
            <person name="Shimizu-Inatsugi R."/>
            <person name="Baeten J."/>
            <person name="Francoijs K.J."/>
            <person name="Nataraja K.N."/>
            <person name="Reddy Y.A.N."/>
            <person name="Phadnis S."/>
            <person name="Ravikumar R.L."/>
            <person name="Schlapbach R."/>
            <person name="Sreeman S.M."/>
            <person name="Shimizu K.K."/>
        </authorList>
    </citation>
    <scope>NUCLEOTIDE SEQUENCE</scope>
</reference>
<dbReference type="EMBL" id="BQKI01000009">
    <property type="protein sequence ID" value="GJN01356.1"/>
    <property type="molecule type" value="Genomic_DNA"/>
</dbReference>